<sequence>MRSTVLPICLLTLTLGLPGALAAPQETVVITSSGPTFPWGMLGVLGLMGLAYRPPARRPGSPVQLPPDTLPPAHSPAEHSLGAAAAGSEMQQEWPAASWEADESEMDQPEEVQANWPEAEEETWDERGGEVQPTTAYTSSRPQVERPSERLNRRPPGAPDLSKPPGRH</sequence>
<evidence type="ECO:0000313" key="3">
    <source>
        <dbReference type="EMBL" id="ADY26399.1"/>
    </source>
</evidence>
<feature type="region of interest" description="Disordered" evidence="1">
    <location>
        <begin position="58"/>
        <end position="168"/>
    </location>
</feature>
<proteinExistence type="predicted"/>
<feature type="chain" id="PRO_5003255457" evidence="2">
    <location>
        <begin position="23"/>
        <end position="168"/>
    </location>
</feature>
<dbReference type="STRING" id="693977.Deipr_1249"/>
<evidence type="ECO:0000256" key="1">
    <source>
        <dbReference type="SAM" id="MobiDB-lite"/>
    </source>
</evidence>
<feature type="compositionally biased region" description="Pro residues" evidence="1">
    <location>
        <begin position="64"/>
        <end position="74"/>
    </location>
</feature>
<feature type="compositionally biased region" description="Polar residues" evidence="1">
    <location>
        <begin position="132"/>
        <end position="142"/>
    </location>
</feature>
<evidence type="ECO:0000256" key="2">
    <source>
        <dbReference type="SAM" id="SignalP"/>
    </source>
</evidence>
<dbReference type="KEGG" id="dpt:Deipr_1249"/>
<name>F0RNZ0_DEIPM</name>
<organism evidence="3 4">
    <name type="scientific">Deinococcus proteolyticus (strain ATCC 35074 / DSM 20540 / JCM 6276 / NBRC 101906 / NCIMB 13154 / VKM Ac-1939 / CCM 2703 / MRP)</name>
    <dbReference type="NCBI Taxonomy" id="693977"/>
    <lineage>
        <taxon>Bacteria</taxon>
        <taxon>Thermotogati</taxon>
        <taxon>Deinococcota</taxon>
        <taxon>Deinococci</taxon>
        <taxon>Deinococcales</taxon>
        <taxon>Deinococcaceae</taxon>
        <taxon>Deinococcus</taxon>
    </lineage>
</organism>
<accession>F0RNZ0</accession>
<dbReference type="RefSeq" id="WP_013615008.1">
    <property type="nucleotide sequence ID" value="NC_015161.1"/>
</dbReference>
<dbReference type="AlphaFoldDB" id="F0RNZ0"/>
<feature type="compositionally biased region" description="Basic and acidic residues" evidence="1">
    <location>
        <begin position="143"/>
        <end position="152"/>
    </location>
</feature>
<reference evidence="4" key="1">
    <citation type="submission" date="2011-02" db="EMBL/GenBank/DDBJ databases">
        <title>The complete sequence of chromosome of Deinococcus proteolyticus DSM 20540.</title>
        <authorList>
            <consortium name="US DOE Joint Genome Institute (JGI-PGF)"/>
            <person name="Lucas S."/>
            <person name="Copeland A."/>
            <person name="Lapidus A."/>
            <person name="Bruce D."/>
            <person name="Goodwin L."/>
            <person name="Pitluck S."/>
            <person name="Kyrpides N."/>
            <person name="Mavromatis K."/>
            <person name="Pagani I."/>
            <person name="Ivanova N."/>
            <person name="Ovchinnikova G."/>
            <person name="Zeytun A."/>
            <person name="Detter J.C."/>
            <person name="Han C."/>
            <person name="Land M."/>
            <person name="Hauser L."/>
            <person name="Markowitz V."/>
            <person name="Cheng J.-F."/>
            <person name="Hugenholtz P."/>
            <person name="Woyke T."/>
            <person name="Wu D."/>
            <person name="Pukall R."/>
            <person name="Steenblock K."/>
            <person name="Brambilla E."/>
            <person name="Klenk H.-P."/>
            <person name="Eisen J.A."/>
        </authorList>
    </citation>
    <scope>NUCLEOTIDE SEQUENCE [LARGE SCALE GENOMIC DNA]</scope>
    <source>
        <strain evidence="4">ATCC 35074 / DSM 20540 / JCM 6276 / NBRC 101906 / NCIMB 13154 / VKM Ac-1939 / CCM 2703 / MRP</strain>
    </source>
</reference>
<feature type="signal peptide" evidence="2">
    <location>
        <begin position="1"/>
        <end position="22"/>
    </location>
</feature>
<dbReference type="HOGENOM" id="CLU_1583799_0_0_0"/>
<gene>
    <name evidence="3" type="ordered locus">Deipr_1249</name>
</gene>
<evidence type="ECO:0000313" key="4">
    <source>
        <dbReference type="Proteomes" id="UP000007718"/>
    </source>
</evidence>
<dbReference type="EMBL" id="CP002536">
    <property type="protein sequence ID" value="ADY26399.1"/>
    <property type="molecule type" value="Genomic_DNA"/>
</dbReference>
<protein>
    <submittedName>
        <fullName evidence="3">Uncharacterized protein</fullName>
    </submittedName>
</protein>
<keyword evidence="2" id="KW-0732">Signal</keyword>
<dbReference type="Proteomes" id="UP000007718">
    <property type="component" value="Chromosome"/>
</dbReference>
<feature type="compositionally biased region" description="Acidic residues" evidence="1">
    <location>
        <begin position="100"/>
        <end position="110"/>
    </location>
</feature>
<reference evidence="3 4" key="2">
    <citation type="journal article" date="2012" name="Stand. Genomic Sci.">
        <title>Complete genome sequence of the orange-red pigmented, radioresistant Deinococcus proteolyticus type strain (MRP(T)).</title>
        <authorList>
            <person name="Copeland A."/>
            <person name="Zeytun A."/>
            <person name="Yassawong M."/>
            <person name="Nolan M."/>
            <person name="Lucas S."/>
            <person name="Hammon N."/>
            <person name="Deshpande S."/>
            <person name="Cheng J.F."/>
            <person name="Han C."/>
            <person name="Tapia R."/>
            <person name="Goodwin L.A."/>
            <person name="Pitluck S."/>
            <person name="Mavromatis K."/>
            <person name="Liolios K."/>
            <person name="Pagani I."/>
            <person name="Ivanova N."/>
            <person name="Mikhailova N."/>
            <person name="Pati A."/>
            <person name="Chen A."/>
            <person name="Palaniappan K."/>
            <person name="Land M."/>
            <person name="Hauser L."/>
            <person name="Jeffries C.D."/>
            <person name="Brambilla E.M."/>
            <person name="Rohde M."/>
            <person name="Sikorski J."/>
            <person name="Pukall R."/>
            <person name="Goker M."/>
            <person name="Detter J.C."/>
            <person name="Woyke T."/>
            <person name="Bristow J."/>
            <person name="Eisen J.A."/>
            <person name="Markowitz V."/>
            <person name="Hugenholtz P."/>
            <person name="Kyrpides N.C."/>
            <person name="Klenk H.P."/>
            <person name="Lapidus A."/>
        </authorList>
    </citation>
    <scope>NUCLEOTIDE SEQUENCE [LARGE SCALE GENOMIC DNA]</scope>
    <source>
        <strain evidence="4">ATCC 35074 / DSM 20540 / JCM 6276 / NBRC 101906 / NCIMB 13154 / VKM Ac-1939 / CCM 2703 / MRP</strain>
    </source>
</reference>
<keyword evidence="4" id="KW-1185">Reference proteome</keyword>
<dbReference type="OrthoDB" id="9801549at2"/>